<dbReference type="EMBL" id="JANEYF010002493">
    <property type="protein sequence ID" value="KAJ8945838.1"/>
    <property type="molecule type" value="Genomic_DNA"/>
</dbReference>
<feature type="active site" description="Proton donor" evidence="1">
    <location>
        <position position="80"/>
    </location>
</feature>
<dbReference type="GO" id="GO:0005773">
    <property type="term" value="C:vacuole"/>
    <property type="evidence" value="ECO:0007669"/>
    <property type="project" value="TreeGrafter"/>
</dbReference>
<comment type="caution">
    <text evidence="2">Lacks conserved residue(s) required for the propagation of feature annotation.</text>
</comment>
<dbReference type="PROSITE" id="PS51275">
    <property type="entry name" value="PEPTIDASE_C26_GGH"/>
    <property type="match status" value="1"/>
</dbReference>
<name>A0AAV8Y6G9_9CUCU</name>
<dbReference type="PANTHER" id="PTHR11315:SF0">
    <property type="entry name" value="FOLATE GAMMA-GLUTAMYL HYDROLASE"/>
    <property type="match status" value="1"/>
</dbReference>
<sequence length="123" mass="14380">MQNYKKSKLFSNAPESILNVLASHNVTYNQHHFCLTQEVLKQNKILSDWKILSTNRDSNNLEFISSMESVSYPIYGVQFHPEKNQFEFKKSGIPHSIEAVYVSQYFANFFVNECRKIKIPFPV</sequence>
<dbReference type="AlphaFoldDB" id="A0AAV8Y6G9"/>
<dbReference type="PROSITE" id="PS51273">
    <property type="entry name" value="GATASE_TYPE_1"/>
    <property type="match status" value="1"/>
</dbReference>
<dbReference type="InterPro" id="IPR017926">
    <property type="entry name" value="GATASE"/>
</dbReference>
<dbReference type="Gene3D" id="3.40.50.880">
    <property type="match status" value="1"/>
</dbReference>
<evidence type="ECO:0000313" key="4">
    <source>
        <dbReference type="EMBL" id="KAJ8945838.1"/>
    </source>
</evidence>
<dbReference type="InterPro" id="IPR015527">
    <property type="entry name" value="Pept_C26_g-glut_hydrolase"/>
</dbReference>
<evidence type="ECO:0000313" key="5">
    <source>
        <dbReference type="Proteomes" id="UP001162156"/>
    </source>
</evidence>
<evidence type="ECO:0000256" key="2">
    <source>
        <dbReference type="PROSITE-ProRule" id="PRU00607"/>
    </source>
</evidence>
<dbReference type="Proteomes" id="UP001162156">
    <property type="component" value="Unassembled WGS sequence"/>
</dbReference>
<dbReference type="SUPFAM" id="SSF52317">
    <property type="entry name" value="Class I glutamine amidotransferase-like"/>
    <property type="match status" value="1"/>
</dbReference>
<comment type="caution">
    <text evidence="4">The sequence shown here is derived from an EMBL/GenBank/DDBJ whole genome shotgun (WGS) entry which is preliminary data.</text>
</comment>
<reference evidence="4" key="1">
    <citation type="journal article" date="2023" name="Insect Mol. Biol.">
        <title>Genome sequencing provides insights into the evolution of gene families encoding plant cell wall-degrading enzymes in longhorned beetles.</title>
        <authorList>
            <person name="Shin N.R."/>
            <person name="Okamura Y."/>
            <person name="Kirsch R."/>
            <person name="Pauchet Y."/>
        </authorList>
    </citation>
    <scope>NUCLEOTIDE SEQUENCE</scope>
    <source>
        <strain evidence="4">RBIC_L_NR</strain>
    </source>
</reference>
<proteinExistence type="predicted"/>
<dbReference type="InterPro" id="IPR029062">
    <property type="entry name" value="Class_I_gatase-like"/>
</dbReference>
<dbReference type="Pfam" id="PF00117">
    <property type="entry name" value="GATase"/>
    <property type="match status" value="1"/>
</dbReference>
<dbReference type="GO" id="GO:0046900">
    <property type="term" value="P:tetrahydrofolylpolyglutamate metabolic process"/>
    <property type="evidence" value="ECO:0007669"/>
    <property type="project" value="TreeGrafter"/>
</dbReference>
<dbReference type="PANTHER" id="PTHR11315">
    <property type="entry name" value="PROTEASE FAMILY C26 GAMMA-GLUTAMYL HYDROLASE"/>
    <property type="match status" value="1"/>
</dbReference>
<evidence type="ECO:0000256" key="1">
    <source>
        <dbReference type="PIRSR" id="PIRSR615527-1"/>
    </source>
</evidence>
<organism evidence="4 5">
    <name type="scientific">Rhamnusium bicolor</name>
    <dbReference type="NCBI Taxonomy" id="1586634"/>
    <lineage>
        <taxon>Eukaryota</taxon>
        <taxon>Metazoa</taxon>
        <taxon>Ecdysozoa</taxon>
        <taxon>Arthropoda</taxon>
        <taxon>Hexapoda</taxon>
        <taxon>Insecta</taxon>
        <taxon>Pterygota</taxon>
        <taxon>Neoptera</taxon>
        <taxon>Endopterygota</taxon>
        <taxon>Coleoptera</taxon>
        <taxon>Polyphaga</taxon>
        <taxon>Cucujiformia</taxon>
        <taxon>Chrysomeloidea</taxon>
        <taxon>Cerambycidae</taxon>
        <taxon>Lepturinae</taxon>
        <taxon>Rhagiini</taxon>
        <taxon>Rhamnusium</taxon>
    </lineage>
</organism>
<evidence type="ECO:0000259" key="3">
    <source>
        <dbReference type="Pfam" id="PF00117"/>
    </source>
</evidence>
<keyword evidence="5" id="KW-1185">Reference proteome</keyword>
<protein>
    <recommendedName>
        <fullName evidence="3">Glutamine amidotransferase domain-containing protein</fullName>
    </recommendedName>
</protein>
<accession>A0AAV8Y6G9</accession>
<feature type="domain" description="Glutamine amidotransferase" evidence="3">
    <location>
        <begin position="16"/>
        <end position="90"/>
    </location>
</feature>
<dbReference type="GO" id="GO:0034722">
    <property type="term" value="F:gamma-glutamyl-peptidase activity"/>
    <property type="evidence" value="ECO:0007669"/>
    <property type="project" value="TreeGrafter"/>
</dbReference>
<gene>
    <name evidence="4" type="ORF">NQ314_009023</name>
</gene>